<accession>A0A9E4ZHG0</accession>
<keyword evidence="2" id="KW-1185">Reference proteome</keyword>
<sequence>METFSEAKERLHKVVTESDISMELKEAFQTLIDTFFIDNQNLSKRRKQQLKYDFELASS</sequence>
<dbReference type="AlphaFoldDB" id="A0A9E4ZHG0"/>
<comment type="caution">
    <text evidence="1">The sequence shown here is derived from an EMBL/GenBank/DDBJ whole genome shotgun (WGS) entry which is preliminary data.</text>
</comment>
<dbReference type="EMBL" id="JAGSOI010000065">
    <property type="protein sequence ID" value="MCM1987691.1"/>
    <property type="molecule type" value="Genomic_DNA"/>
</dbReference>
<evidence type="ECO:0000313" key="2">
    <source>
        <dbReference type="Proteomes" id="UP001056766"/>
    </source>
</evidence>
<protein>
    <submittedName>
        <fullName evidence="1">Uncharacterized protein</fullName>
    </submittedName>
</protein>
<reference evidence="1" key="1">
    <citation type="journal article" date="2021" name="mSystems">
        <title>Bacteria and Archaea Synergistically Convert Glycine Betaine to Biogenic Methane in the Formosa Cold Seep of the South China Sea.</title>
        <authorList>
            <person name="Li L."/>
            <person name="Zhang W."/>
            <person name="Zhang S."/>
            <person name="Song L."/>
            <person name="Sun Q."/>
            <person name="Zhang H."/>
            <person name="Xiang H."/>
            <person name="Dong X."/>
        </authorList>
    </citation>
    <scope>NUCLEOTIDE SEQUENCE</scope>
    <source>
        <strain evidence="1">LLY</strain>
    </source>
</reference>
<reference evidence="1" key="2">
    <citation type="submission" date="2021-04" db="EMBL/GenBank/DDBJ databases">
        <authorList>
            <person name="Dong X."/>
        </authorList>
    </citation>
    <scope>NUCLEOTIDE SEQUENCE</scope>
    <source>
        <strain evidence="1">LLY</strain>
    </source>
</reference>
<dbReference type="RefSeq" id="WP_250869034.1">
    <property type="nucleotide sequence ID" value="NZ_JAGSOI010000065.1"/>
</dbReference>
<proteinExistence type="predicted"/>
<dbReference type="Proteomes" id="UP001056766">
    <property type="component" value="Unassembled WGS sequence"/>
</dbReference>
<evidence type="ECO:0000313" key="1">
    <source>
        <dbReference type="EMBL" id="MCM1987691.1"/>
    </source>
</evidence>
<organism evidence="1 2">
    <name type="scientific">Methanococcoides seepicolus</name>
    <dbReference type="NCBI Taxonomy" id="2828780"/>
    <lineage>
        <taxon>Archaea</taxon>
        <taxon>Methanobacteriati</taxon>
        <taxon>Methanobacteriota</taxon>
        <taxon>Stenosarchaea group</taxon>
        <taxon>Methanomicrobia</taxon>
        <taxon>Methanosarcinales</taxon>
        <taxon>Methanosarcinaceae</taxon>
        <taxon>Methanococcoides</taxon>
    </lineage>
</organism>
<name>A0A9E4ZHG0_9EURY</name>
<gene>
    <name evidence="1" type="ORF">KDK67_11985</name>
</gene>